<dbReference type="CDD" id="cd12148">
    <property type="entry name" value="fungal_TF_MHR"/>
    <property type="match status" value="1"/>
</dbReference>
<protein>
    <recommendedName>
        <fullName evidence="3">Transcription factor domain-containing protein</fullName>
    </recommendedName>
</protein>
<evidence type="ECO:0000313" key="2">
    <source>
        <dbReference type="Proteomes" id="UP000070444"/>
    </source>
</evidence>
<sequence length="500" mass="58340">MKFNKNSKVLTEVLDVTKNYIEFKSSSDSLKDKQSLSLAQYIHKCDNIHSYEWSNFQNIEQFGSFFISSNQFPLLEFIYRWGDDLQSIPKIQSFMSFHKNESKECYRSKFQLISVIARPLLLILQETFWTGLMWSYLKYVHPFRPLFNLVNFDPKSASKSLLSAIYFAGFITQTNHSIEIYSYMQGYAMCNIKKMLFKINLSNAQALGIYAHAFYLNGNYSLSRVCLSHFGRMCNALGTGINRKKLHILDQHNRKLVHNIVKLYYNWEKLGRPPYGLASQEDEFDLDIYEPKYQLPNSNLNLCNNDYEGAAYSVFCCQFTKISNFTVVVNSKFCQHDSNIIKMEIESLSSKANEIYNNTILTLEPMINLIPEYKNRITEYLNLVKCSFIVCMLCIHSKMLESSENSNLGIIQNILDKGIELWELMSSNKYLIDIWSFGPFIAGFHLIQIYPLCANNQKEKVLYILKSIIQLYYREGYNINSMNFLLLQTQLKLINDKNLL</sequence>
<reference evidence="1 2" key="1">
    <citation type="journal article" date="2015" name="Genome Biol. Evol.">
        <title>Phylogenomic analyses indicate that early fungi evolved digesting cell walls of algal ancestors of land plants.</title>
        <authorList>
            <person name="Chang Y."/>
            <person name="Wang S."/>
            <person name="Sekimoto S."/>
            <person name="Aerts A.L."/>
            <person name="Choi C."/>
            <person name="Clum A."/>
            <person name="LaButti K.M."/>
            <person name="Lindquist E.A."/>
            <person name="Yee Ngan C."/>
            <person name="Ohm R.A."/>
            <person name="Salamov A.A."/>
            <person name="Grigoriev I.V."/>
            <person name="Spatafora J.W."/>
            <person name="Berbee M.L."/>
        </authorList>
    </citation>
    <scope>NUCLEOTIDE SEQUENCE [LARGE SCALE GENOMIC DNA]</scope>
    <source>
        <strain evidence="1 2">NRRL 28638</strain>
    </source>
</reference>
<name>A0A137NZK9_CONC2</name>
<evidence type="ECO:0008006" key="3">
    <source>
        <dbReference type="Google" id="ProtNLM"/>
    </source>
</evidence>
<dbReference type="AlphaFoldDB" id="A0A137NZK9"/>
<dbReference type="Proteomes" id="UP000070444">
    <property type="component" value="Unassembled WGS sequence"/>
</dbReference>
<gene>
    <name evidence="1" type="ORF">CONCODRAFT_9495</name>
</gene>
<evidence type="ECO:0000313" key="1">
    <source>
        <dbReference type="EMBL" id="KXN68266.1"/>
    </source>
</evidence>
<proteinExistence type="predicted"/>
<accession>A0A137NZK9</accession>
<keyword evidence="2" id="KW-1185">Reference proteome</keyword>
<organism evidence="1 2">
    <name type="scientific">Conidiobolus coronatus (strain ATCC 28846 / CBS 209.66 / NRRL 28638)</name>
    <name type="common">Delacroixia coronata</name>
    <dbReference type="NCBI Taxonomy" id="796925"/>
    <lineage>
        <taxon>Eukaryota</taxon>
        <taxon>Fungi</taxon>
        <taxon>Fungi incertae sedis</taxon>
        <taxon>Zoopagomycota</taxon>
        <taxon>Entomophthoromycotina</taxon>
        <taxon>Entomophthoromycetes</taxon>
        <taxon>Entomophthorales</taxon>
        <taxon>Ancylistaceae</taxon>
        <taxon>Conidiobolus</taxon>
    </lineage>
</organism>
<dbReference type="EMBL" id="KQ964585">
    <property type="protein sequence ID" value="KXN68266.1"/>
    <property type="molecule type" value="Genomic_DNA"/>
</dbReference>